<organism evidence="6 7">
    <name type="scientific">Erwinia phage phiEa2809</name>
    <dbReference type="NCBI Taxonomy" id="1564096"/>
    <lineage>
        <taxon>Viruses</taxon>
        <taxon>Duplodnaviria</taxon>
        <taxon>Heunggongvirae</taxon>
        <taxon>Uroviricota</taxon>
        <taxon>Caudoviricetes</taxon>
        <taxon>Pantevenvirales</taxon>
        <taxon>Ackermannviridae</taxon>
        <taxon>Nezavisimistyvirus</taxon>
        <taxon>Nezavisimistyvirus Ea2809</taxon>
    </lineage>
</organism>
<dbReference type="InterPro" id="IPR051220">
    <property type="entry name" value="TFA_Chaperone"/>
</dbReference>
<evidence type="ECO:0000256" key="3">
    <source>
        <dbReference type="ARBA" id="ARBA00023138"/>
    </source>
</evidence>
<dbReference type="InterPro" id="IPR003458">
    <property type="entry name" value="Phage_T4_Gp38_tail_assem"/>
</dbReference>
<accession>A0A0A0YSY3</accession>
<dbReference type="Proteomes" id="UP000030322">
    <property type="component" value="Segment"/>
</dbReference>
<evidence type="ECO:0000256" key="1">
    <source>
        <dbReference type="ARBA" id="ARBA00008579"/>
    </source>
</evidence>
<dbReference type="RefSeq" id="YP_009147634.1">
    <property type="nucleotide sequence ID" value="NC_027340.1"/>
</dbReference>
<dbReference type="EMBL" id="KP037007">
    <property type="protein sequence ID" value="AIX13130.1"/>
    <property type="molecule type" value="Genomic_DNA"/>
</dbReference>
<dbReference type="KEGG" id="vg:24623249"/>
<keyword evidence="4" id="KW-0143">Chaperone</keyword>
<evidence type="ECO:0000313" key="7">
    <source>
        <dbReference type="Proteomes" id="UP000030322"/>
    </source>
</evidence>
<comment type="similarity">
    <text evidence="1">Belongs to the tfa family.</text>
</comment>
<sequence length="198" mass="22246">MYYSEKDGFTTEQVSDKQVYVYDKDYQSILLDLQFGAYIVLNAQGYPSTKFRPVFYHVSTGFTENRMNDAQFELTYEYWSELIVGQANGRVISQDSKGYPILVDPAPPTPADYLAEANRKKTYLLAQATVAINPLQDAVDLDDATDEEVALLKKWKQFRVAINRVDTSTAPNITWPEPPVSIPAQGTAGRAEQTEDAV</sequence>
<dbReference type="OrthoDB" id="11867at10239"/>
<reference evidence="6 7" key="1">
    <citation type="submission" date="2014-10" db="EMBL/GenBank/DDBJ databases">
        <title>Characterization of a new ViI-like Erwinia amylovora bacteriophage.</title>
        <authorList>
            <person name="Lagonenko A.L."/>
            <person name="Valentovich L.N."/>
        </authorList>
    </citation>
    <scope>NUCLEOTIDE SEQUENCE [LARGE SCALE GENOMIC DNA]</scope>
</reference>
<keyword evidence="3" id="KW-1246">Viral tail fiber assembly</keyword>
<dbReference type="GO" id="GO:0098004">
    <property type="term" value="P:virus tail fiber assembly"/>
    <property type="evidence" value="ECO:0007669"/>
    <property type="project" value="UniProtKB-KW"/>
</dbReference>
<name>A0A0A0YSY3_9CAUD</name>
<keyword evidence="7" id="KW-1185">Reference proteome</keyword>
<keyword evidence="2" id="KW-1188">Viral release from host cell</keyword>
<keyword evidence="2" id="KW-1245">Viral tail assembly</keyword>
<feature type="region of interest" description="Disordered" evidence="5">
    <location>
        <begin position="172"/>
        <end position="198"/>
    </location>
</feature>
<evidence type="ECO:0000256" key="4">
    <source>
        <dbReference type="ARBA" id="ARBA00023186"/>
    </source>
</evidence>
<dbReference type="GeneID" id="24623249"/>
<dbReference type="Pfam" id="PF02413">
    <property type="entry name" value="Caudo_TAP"/>
    <property type="match status" value="1"/>
</dbReference>
<gene>
    <name evidence="6" type="ORF">NW77_122</name>
</gene>
<proteinExistence type="inferred from homology"/>
<evidence type="ECO:0000256" key="5">
    <source>
        <dbReference type="SAM" id="MobiDB-lite"/>
    </source>
</evidence>
<protein>
    <submittedName>
        <fullName evidence="6">Tail fiber assembly protein</fullName>
    </submittedName>
</protein>
<evidence type="ECO:0000313" key="6">
    <source>
        <dbReference type="EMBL" id="AIX13130.1"/>
    </source>
</evidence>
<dbReference type="PANTHER" id="PTHR34413:SF2">
    <property type="entry name" value="PROPHAGE TAIL FIBER ASSEMBLY PROTEIN HOMOLOG TFAE-RELATED"/>
    <property type="match status" value="1"/>
</dbReference>
<dbReference type="PANTHER" id="PTHR34413">
    <property type="entry name" value="PROPHAGE TAIL FIBER ASSEMBLY PROTEIN HOMOLOG TFAE-RELATED-RELATED"/>
    <property type="match status" value="1"/>
</dbReference>
<evidence type="ECO:0000256" key="2">
    <source>
        <dbReference type="ARBA" id="ARBA00022465"/>
    </source>
</evidence>